<evidence type="ECO:0000256" key="2">
    <source>
        <dbReference type="ARBA" id="ARBA00022448"/>
    </source>
</evidence>
<evidence type="ECO:0000313" key="8">
    <source>
        <dbReference type="Proteomes" id="UP000191612"/>
    </source>
</evidence>
<evidence type="ECO:0000256" key="6">
    <source>
        <dbReference type="SAM" id="Phobius"/>
    </source>
</evidence>
<reference evidence="8" key="1">
    <citation type="journal article" date="2017" name="Nat. Microbiol.">
        <title>Global analysis of biosynthetic gene clusters reveals vast potential of secondary metabolite production in Penicillium species.</title>
        <authorList>
            <person name="Nielsen J.C."/>
            <person name="Grijseels S."/>
            <person name="Prigent S."/>
            <person name="Ji B."/>
            <person name="Dainat J."/>
            <person name="Nielsen K.F."/>
            <person name="Frisvad J.C."/>
            <person name="Workman M."/>
            <person name="Nielsen J."/>
        </authorList>
    </citation>
    <scope>NUCLEOTIDE SEQUENCE [LARGE SCALE GENOMIC DNA]</scope>
    <source>
        <strain evidence="8">IBT 29525</strain>
    </source>
</reference>
<dbReference type="GO" id="GO:0005886">
    <property type="term" value="C:plasma membrane"/>
    <property type="evidence" value="ECO:0007669"/>
    <property type="project" value="TreeGrafter"/>
</dbReference>
<dbReference type="EMBL" id="MDYO01000008">
    <property type="protein sequence ID" value="OQD98889.1"/>
    <property type="molecule type" value="Genomic_DNA"/>
</dbReference>
<dbReference type="PANTHER" id="PTHR23501:SF177">
    <property type="entry name" value="MAJOR FACILITATOR SUPERFAMILY (MFS) PROFILE DOMAIN-CONTAINING PROTEIN-RELATED"/>
    <property type="match status" value="1"/>
</dbReference>
<comment type="subcellular location">
    <subcellularLocation>
        <location evidence="1">Membrane</location>
        <topology evidence="1">Multi-pass membrane protein</topology>
    </subcellularLocation>
</comment>
<proteinExistence type="predicted"/>
<evidence type="ECO:0000256" key="3">
    <source>
        <dbReference type="ARBA" id="ARBA00022692"/>
    </source>
</evidence>
<keyword evidence="3 6" id="KW-0812">Transmembrane</keyword>
<organism evidence="7 8">
    <name type="scientific">Penicillium solitum</name>
    <dbReference type="NCBI Taxonomy" id="60172"/>
    <lineage>
        <taxon>Eukaryota</taxon>
        <taxon>Fungi</taxon>
        <taxon>Dikarya</taxon>
        <taxon>Ascomycota</taxon>
        <taxon>Pezizomycotina</taxon>
        <taxon>Eurotiomycetes</taxon>
        <taxon>Eurotiomycetidae</taxon>
        <taxon>Eurotiales</taxon>
        <taxon>Aspergillaceae</taxon>
        <taxon>Penicillium</taxon>
    </lineage>
</organism>
<keyword evidence="5 6" id="KW-0472">Membrane</keyword>
<evidence type="ECO:0008006" key="9">
    <source>
        <dbReference type="Google" id="ProtNLM"/>
    </source>
</evidence>
<keyword evidence="4 6" id="KW-1133">Transmembrane helix</keyword>
<keyword evidence="8" id="KW-1185">Reference proteome</keyword>
<dbReference type="InterPro" id="IPR036259">
    <property type="entry name" value="MFS_trans_sf"/>
</dbReference>
<keyword evidence="2" id="KW-0813">Transport</keyword>
<evidence type="ECO:0000256" key="1">
    <source>
        <dbReference type="ARBA" id="ARBA00004141"/>
    </source>
</evidence>
<sequence length="199" mass="20984">MLAFIIPLTIAAIVQGFALSKIRIVPLFWIIGGALGTIGCGLFYTFDTETSTGKWIGYQIIVGFSTGWSFQTAISNAQVHASPEDMSQATAIVNYFMTVGGAFFLAAAQCAFNNQLIQTIAVKLPEINPAVVTATGATQIREAFTGSQVSVIVDAYMVGLKAVFAITIAAFGIATVIGFFGSWKKLHSDELKKATGGAA</sequence>
<feature type="transmembrane region" description="Helical" evidence="6">
    <location>
        <begin position="28"/>
        <end position="46"/>
    </location>
</feature>
<protein>
    <recommendedName>
        <fullName evidence="9">Major facilitator superfamily (MFS) profile domain-containing protein</fullName>
    </recommendedName>
</protein>
<name>A0A1V6RBU3_9EURO</name>
<feature type="transmembrane region" description="Helical" evidence="6">
    <location>
        <begin position="162"/>
        <end position="183"/>
    </location>
</feature>
<dbReference type="PANTHER" id="PTHR23501">
    <property type="entry name" value="MAJOR FACILITATOR SUPERFAMILY"/>
    <property type="match status" value="1"/>
</dbReference>
<evidence type="ECO:0000256" key="5">
    <source>
        <dbReference type="ARBA" id="ARBA00023136"/>
    </source>
</evidence>
<comment type="caution">
    <text evidence="7">The sequence shown here is derived from an EMBL/GenBank/DDBJ whole genome shotgun (WGS) entry which is preliminary data.</text>
</comment>
<gene>
    <name evidence="7" type="ORF">PENSOL_c008G11960</name>
</gene>
<evidence type="ECO:0000313" key="7">
    <source>
        <dbReference type="EMBL" id="OQD98889.1"/>
    </source>
</evidence>
<dbReference type="GO" id="GO:0022857">
    <property type="term" value="F:transmembrane transporter activity"/>
    <property type="evidence" value="ECO:0007669"/>
    <property type="project" value="TreeGrafter"/>
</dbReference>
<dbReference type="AlphaFoldDB" id="A0A1V6RBU3"/>
<accession>A0A1V6RBU3</accession>
<evidence type="ECO:0000256" key="4">
    <source>
        <dbReference type="ARBA" id="ARBA00022989"/>
    </source>
</evidence>
<dbReference type="Proteomes" id="UP000191612">
    <property type="component" value="Unassembled WGS sequence"/>
</dbReference>
<dbReference type="SUPFAM" id="SSF103473">
    <property type="entry name" value="MFS general substrate transporter"/>
    <property type="match status" value="1"/>
</dbReference>